<dbReference type="Pfam" id="PF00884">
    <property type="entry name" value="Sulfatase"/>
    <property type="match status" value="1"/>
</dbReference>
<evidence type="ECO:0000256" key="2">
    <source>
        <dbReference type="ARBA" id="ARBA00022723"/>
    </source>
</evidence>
<feature type="domain" description="Sulfatase N-terminal" evidence="7">
    <location>
        <begin position="71"/>
        <end position="483"/>
    </location>
</feature>
<dbReference type="GO" id="GO:0046872">
    <property type="term" value="F:metal ion binding"/>
    <property type="evidence" value="ECO:0007669"/>
    <property type="project" value="UniProtKB-KW"/>
</dbReference>
<gene>
    <name evidence="8" type="ORF">E2C06_22030</name>
</gene>
<dbReference type="GO" id="GO:0016787">
    <property type="term" value="F:hydrolase activity"/>
    <property type="evidence" value="ECO:0007669"/>
    <property type="project" value="UniProtKB-KW"/>
</dbReference>
<dbReference type="AlphaFoldDB" id="A0A4R5QBF1"/>
<evidence type="ECO:0000259" key="7">
    <source>
        <dbReference type="Pfam" id="PF00884"/>
    </source>
</evidence>
<proteinExistence type="inferred from homology"/>
<evidence type="ECO:0000256" key="4">
    <source>
        <dbReference type="ARBA" id="ARBA00022837"/>
    </source>
</evidence>
<dbReference type="PANTHER" id="PTHR42693:SF43">
    <property type="entry name" value="BLL2667 PROTEIN"/>
    <property type="match status" value="1"/>
</dbReference>
<comment type="similarity">
    <text evidence="1">Belongs to the sulfatase family.</text>
</comment>
<dbReference type="CDD" id="cd16025">
    <property type="entry name" value="PAS_like"/>
    <property type="match status" value="1"/>
</dbReference>
<dbReference type="InterPro" id="IPR000917">
    <property type="entry name" value="Sulfatase_N"/>
</dbReference>
<feature type="chain" id="PRO_5020312354" evidence="6">
    <location>
        <begin position="29"/>
        <end position="791"/>
    </location>
</feature>
<accession>A0A4R5QBF1</accession>
<evidence type="ECO:0000256" key="6">
    <source>
        <dbReference type="SAM" id="SignalP"/>
    </source>
</evidence>
<evidence type="ECO:0000313" key="8">
    <source>
        <dbReference type="EMBL" id="TDH60420.1"/>
    </source>
</evidence>
<dbReference type="OrthoDB" id="9795675at2"/>
<dbReference type="PANTHER" id="PTHR42693">
    <property type="entry name" value="ARYLSULFATASE FAMILY MEMBER"/>
    <property type="match status" value="1"/>
</dbReference>
<keyword evidence="2" id="KW-0479">Metal-binding</keyword>
<evidence type="ECO:0000256" key="3">
    <source>
        <dbReference type="ARBA" id="ARBA00022801"/>
    </source>
</evidence>
<reference evidence="8 9" key="1">
    <citation type="journal article" date="2016" name="J. Microbiol.">
        <title>Dankookia rubra gen. nov., sp. nov., an alphaproteobacterium isolated from sediment of a shallow stream.</title>
        <authorList>
            <person name="Kim W.H."/>
            <person name="Kim D.H."/>
            <person name="Kang K."/>
            <person name="Ahn T.Y."/>
        </authorList>
    </citation>
    <scope>NUCLEOTIDE SEQUENCE [LARGE SCALE GENOMIC DNA]</scope>
    <source>
        <strain evidence="8 9">JCM30602</strain>
    </source>
</reference>
<keyword evidence="3" id="KW-0378">Hydrolase</keyword>
<comment type="caution">
    <text evidence="8">The sequence shown here is derived from an EMBL/GenBank/DDBJ whole genome shotgun (WGS) entry which is preliminary data.</text>
</comment>
<dbReference type="Proteomes" id="UP000295096">
    <property type="component" value="Unassembled WGS sequence"/>
</dbReference>
<dbReference type="RefSeq" id="WP_133290765.1">
    <property type="nucleotide sequence ID" value="NZ_SMSJ01000038.1"/>
</dbReference>
<evidence type="ECO:0000256" key="5">
    <source>
        <dbReference type="SAM" id="MobiDB-lite"/>
    </source>
</evidence>
<sequence length="791" mass="86744">MPSRTLGATLAIALSIVPLLARSQPAAAPPAPQGAVAVPQPTSPFNGRIGRIVQESTPDFPREPTAPAEAPNVVLIMLDDVGYGQFGTFGGLTPTPSLDALADQGLRYTQFHTTALCSPTRASLLTGRTPHAAGTGVVADMAGGFPGYTSVIPREAGTIAQVLQGNGYATAWFGKNHNVPEWQSSAVGPFDRWPRGMGFDYFLGFVGGDTSQWDPALVENTSLFEMPPDQRGTHLTTFLADRAIGWMQQKHAIAPQKPFFLYFAPGATHAPHHAPQDWVDRFRGQFDMGWDRYRELAFERQRRLGVVPQDAKLTPRPDSLPAWDSLSPDQRRLYARMMEVMAGFTAHTDAEVGRLIASLDTLGIRDNTLVVWIVGDNGASAEGGLSGAVNEMNTFNAQPPEDPAASLRVIDELGGPLHHNNFPVGWAWAMNTPFQWTKQVASHLGGIRNPVVISWPRGIAERGGLRGQFHHVSDVMPTILDAAKLRMPTTIDGVPQRPLDGISMAYTFDRGNAVAPSRRTTQVFEMVLNRAIYHDGWMASARWRTPWVTTPRTDPIDTQEWELYDLRRDYSQSENLAAREPGRLRQMQDLWWAEAARNNILPLDNRLFERFDPRNRPSLVAGRNSFTYYPGIERLPQGAAPDLKNRSFSITAEVEVPAGGGEGMIINQGGRWGGWGLFFDDGGKLTYLQNVIGNVRYAVTSARPVPPGRHTLRLDFEYDGGGPGRGATARLSVNGANAASGRIERTVPLNWSLDEGVDIGLDHGTPLTEAYAARLPFRFNGRIAQVTIDLR</sequence>
<dbReference type="InterPro" id="IPR017850">
    <property type="entry name" value="Alkaline_phosphatase_core_sf"/>
</dbReference>
<dbReference type="EMBL" id="SMSJ01000038">
    <property type="protein sequence ID" value="TDH60420.1"/>
    <property type="molecule type" value="Genomic_DNA"/>
</dbReference>
<dbReference type="PROSITE" id="PS00523">
    <property type="entry name" value="SULFATASE_1"/>
    <property type="match status" value="1"/>
</dbReference>
<evidence type="ECO:0000256" key="1">
    <source>
        <dbReference type="ARBA" id="ARBA00008779"/>
    </source>
</evidence>
<name>A0A4R5QBF1_9PROT</name>
<keyword evidence="6" id="KW-0732">Signal</keyword>
<dbReference type="InterPro" id="IPR050738">
    <property type="entry name" value="Sulfatase"/>
</dbReference>
<keyword evidence="4" id="KW-0106">Calcium</keyword>
<dbReference type="Gene3D" id="3.30.1120.10">
    <property type="match status" value="1"/>
</dbReference>
<feature type="signal peptide" evidence="6">
    <location>
        <begin position="1"/>
        <end position="28"/>
    </location>
</feature>
<feature type="region of interest" description="Disordered" evidence="5">
    <location>
        <begin position="28"/>
        <end position="49"/>
    </location>
</feature>
<evidence type="ECO:0000313" key="9">
    <source>
        <dbReference type="Proteomes" id="UP000295096"/>
    </source>
</evidence>
<organism evidence="8 9">
    <name type="scientific">Dankookia rubra</name>
    <dbReference type="NCBI Taxonomy" id="1442381"/>
    <lineage>
        <taxon>Bacteria</taxon>
        <taxon>Pseudomonadati</taxon>
        <taxon>Pseudomonadota</taxon>
        <taxon>Alphaproteobacteria</taxon>
        <taxon>Acetobacterales</taxon>
        <taxon>Roseomonadaceae</taxon>
        <taxon>Dankookia</taxon>
    </lineage>
</organism>
<keyword evidence="9" id="KW-1185">Reference proteome</keyword>
<dbReference type="Gene3D" id="3.40.720.10">
    <property type="entry name" value="Alkaline Phosphatase, subunit A"/>
    <property type="match status" value="1"/>
</dbReference>
<protein>
    <submittedName>
        <fullName evidence="8">Arylsulfatase</fullName>
    </submittedName>
</protein>
<dbReference type="InterPro" id="IPR024607">
    <property type="entry name" value="Sulfatase_CS"/>
</dbReference>
<dbReference type="SUPFAM" id="SSF53649">
    <property type="entry name" value="Alkaline phosphatase-like"/>
    <property type="match status" value="1"/>
</dbReference>